<dbReference type="PROSITE" id="PS51746">
    <property type="entry name" value="PPM_2"/>
    <property type="match status" value="1"/>
</dbReference>
<dbReference type="EMBL" id="KK198759">
    <property type="protein sequence ID" value="KCW65338.1"/>
    <property type="molecule type" value="Genomic_DNA"/>
</dbReference>
<dbReference type="OrthoDB" id="420076at2759"/>
<dbReference type="GO" id="GO:1902531">
    <property type="term" value="P:regulation of intracellular signal transduction"/>
    <property type="evidence" value="ECO:0000318"/>
    <property type="project" value="GO_Central"/>
</dbReference>
<evidence type="ECO:0000256" key="11">
    <source>
        <dbReference type="ARBA" id="ARBA00048336"/>
    </source>
</evidence>
<keyword evidence="6 12" id="KW-0378">Hydrolase</keyword>
<dbReference type="KEGG" id="egr:104454170"/>
<dbReference type="Gramene" id="KCW65339">
    <property type="protein sequence ID" value="KCW65339"/>
    <property type="gene ID" value="EUGRSUZ_G02783"/>
</dbReference>
<dbReference type="EMBL" id="KK198759">
    <property type="protein sequence ID" value="KCW65337.1"/>
    <property type="molecule type" value="Genomic_DNA"/>
</dbReference>
<comment type="catalytic activity">
    <reaction evidence="10">
        <text>O-phospho-L-seryl-[protein] + H2O = L-seryl-[protein] + phosphate</text>
        <dbReference type="Rhea" id="RHEA:20629"/>
        <dbReference type="Rhea" id="RHEA-COMP:9863"/>
        <dbReference type="Rhea" id="RHEA-COMP:11604"/>
        <dbReference type="ChEBI" id="CHEBI:15377"/>
        <dbReference type="ChEBI" id="CHEBI:29999"/>
        <dbReference type="ChEBI" id="CHEBI:43474"/>
        <dbReference type="ChEBI" id="CHEBI:83421"/>
        <dbReference type="EC" id="3.1.3.16"/>
    </reaction>
</comment>
<dbReference type="GO" id="GO:0004722">
    <property type="term" value="F:protein serine/threonine phosphatase activity"/>
    <property type="evidence" value="ECO:0000318"/>
    <property type="project" value="GO_Central"/>
</dbReference>
<keyword evidence="9" id="KW-0464">Manganese</keyword>
<comment type="similarity">
    <text evidence="3 12">Belongs to the PP2C family.</text>
</comment>
<evidence type="ECO:0000256" key="2">
    <source>
        <dbReference type="ARBA" id="ARBA00001946"/>
    </source>
</evidence>
<evidence type="ECO:0000256" key="10">
    <source>
        <dbReference type="ARBA" id="ARBA00047761"/>
    </source>
</evidence>
<dbReference type="InterPro" id="IPR036457">
    <property type="entry name" value="PPM-type-like_dom_sf"/>
</dbReference>
<keyword evidence="8 12" id="KW-0904">Protein phosphatase</keyword>
<evidence type="ECO:0000256" key="12">
    <source>
        <dbReference type="RuleBase" id="RU003465"/>
    </source>
</evidence>
<gene>
    <name evidence="14" type="ORF">EUGRSUZ_G02783</name>
</gene>
<dbReference type="FunCoup" id="A0A059BGJ1">
    <property type="interactions" value="2934"/>
</dbReference>
<dbReference type="FunFam" id="3.60.40.10:FF:000008">
    <property type="entry name" value="Phosphatase 2C family protein"/>
    <property type="match status" value="1"/>
</dbReference>
<reference evidence="14" key="1">
    <citation type="submission" date="2013-07" db="EMBL/GenBank/DDBJ databases">
        <title>The genome of Eucalyptus grandis.</title>
        <authorList>
            <person name="Schmutz J."/>
            <person name="Hayes R."/>
            <person name="Myburg A."/>
            <person name="Tuskan G."/>
            <person name="Grattapaglia D."/>
            <person name="Rokhsar D.S."/>
        </authorList>
    </citation>
    <scope>NUCLEOTIDE SEQUENCE</scope>
    <source>
        <tissue evidence="14">Leaf extractions</tissue>
    </source>
</reference>
<comment type="cofactor">
    <cofactor evidence="2">
        <name>Mg(2+)</name>
        <dbReference type="ChEBI" id="CHEBI:18420"/>
    </cofactor>
</comment>
<dbReference type="STRING" id="71139.A0A059BGJ1"/>
<accession>A0A059BGJ1</accession>
<dbReference type="EMBL" id="KK198759">
    <property type="protein sequence ID" value="KCW65339.1"/>
    <property type="molecule type" value="Genomic_DNA"/>
</dbReference>
<dbReference type="CDD" id="cd00143">
    <property type="entry name" value="PP2Cc"/>
    <property type="match status" value="1"/>
</dbReference>
<evidence type="ECO:0000259" key="13">
    <source>
        <dbReference type="PROSITE" id="PS51746"/>
    </source>
</evidence>
<dbReference type="PANTHER" id="PTHR47992">
    <property type="entry name" value="PROTEIN PHOSPHATASE"/>
    <property type="match status" value="1"/>
</dbReference>
<evidence type="ECO:0000313" key="14">
    <source>
        <dbReference type="EMBL" id="KCW65337.1"/>
    </source>
</evidence>
<evidence type="ECO:0000256" key="7">
    <source>
        <dbReference type="ARBA" id="ARBA00022842"/>
    </source>
</evidence>
<protein>
    <recommendedName>
        <fullName evidence="4">protein-serine/threonine phosphatase</fullName>
        <ecNumber evidence="4">3.1.3.16</ecNumber>
    </recommendedName>
</protein>
<dbReference type="SMART" id="SM00332">
    <property type="entry name" value="PP2Cc"/>
    <property type="match status" value="1"/>
</dbReference>
<dbReference type="AlphaFoldDB" id="A0A059BGJ1"/>
<feature type="domain" description="PPM-type phosphatase" evidence="13">
    <location>
        <begin position="49"/>
        <end position="357"/>
    </location>
</feature>
<comment type="catalytic activity">
    <reaction evidence="11">
        <text>O-phospho-L-threonyl-[protein] + H2O = L-threonyl-[protein] + phosphate</text>
        <dbReference type="Rhea" id="RHEA:47004"/>
        <dbReference type="Rhea" id="RHEA-COMP:11060"/>
        <dbReference type="Rhea" id="RHEA-COMP:11605"/>
        <dbReference type="ChEBI" id="CHEBI:15377"/>
        <dbReference type="ChEBI" id="CHEBI:30013"/>
        <dbReference type="ChEBI" id="CHEBI:43474"/>
        <dbReference type="ChEBI" id="CHEBI:61977"/>
        <dbReference type="EC" id="3.1.3.16"/>
    </reaction>
</comment>
<organism evidence="14">
    <name type="scientific">Eucalyptus grandis</name>
    <name type="common">Flooded gum</name>
    <dbReference type="NCBI Taxonomy" id="71139"/>
    <lineage>
        <taxon>Eukaryota</taxon>
        <taxon>Viridiplantae</taxon>
        <taxon>Streptophyta</taxon>
        <taxon>Embryophyta</taxon>
        <taxon>Tracheophyta</taxon>
        <taxon>Spermatophyta</taxon>
        <taxon>Magnoliopsida</taxon>
        <taxon>eudicotyledons</taxon>
        <taxon>Gunneridae</taxon>
        <taxon>Pentapetalae</taxon>
        <taxon>rosids</taxon>
        <taxon>malvids</taxon>
        <taxon>Myrtales</taxon>
        <taxon>Myrtaceae</taxon>
        <taxon>Myrtoideae</taxon>
        <taxon>Eucalypteae</taxon>
        <taxon>Eucalyptus</taxon>
    </lineage>
</organism>
<sequence length="386" mass="42988">MVTGSLMRIVSPCWKPSVEGDDSGKSGDASGRVDGLLWYKDSGHLVNGEFSMAVIQANTLLEDQSQVESGPMSSLESGPQGTFVGVYDGHGGPEASRFVNDRLFDYVKKYTSENQGMSADVIKKAFLATEEEFLSMVKKQWPIKPQIASVGSCCLVGIVCGGQLYIANAGDSRVVLGRMEKTVKEVKAIQLSYEHNASFESVREELRLLHPDDPQIVVLKHKVWRVKGVIQVSRSIGDAYLKKAEFNKEPLLAKFRLPEPFHRPILKAEPSVLVQQIYPEDQFLIFASDGLWEHLSNQEAVDIVQNCPRNGVARKLVKTALREAAKKREMRYSDLKKIDRGVRRHFHDDITVVVLFLDSHLIRRSSWRGPLLSLRGGSSPPANGKT</sequence>
<name>A0A059BGJ1_EUCGR</name>
<dbReference type="EC" id="3.1.3.16" evidence="4"/>
<dbReference type="InterPro" id="IPR001932">
    <property type="entry name" value="PPM-type_phosphatase-like_dom"/>
</dbReference>
<proteinExistence type="inferred from homology"/>
<dbReference type="Gramene" id="KCW65337">
    <property type="protein sequence ID" value="KCW65337"/>
    <property type="gene ID" value="EUGRSUZ_G02783"/>
</dbReference>
<dbReference type="OMA" id="MKHQVWR"/>
<dbReference type="InterPro" id="IPR000222">
    <property type="entry name" value="PP2C_BS"/>
</dbReference>
<dbReference type="InterPro" id="IPR015655">
    <property type="entry name" value="PP2C"/>
</dbReference>
<keyword evidence="5" id="KW-0479">Metal-binding</keyword>
<evidence type="ECO:0000256" key="5">
    <source>
        <dbReference type="ARBA" id="ARBA00022723"/>
    </source>
</evidence>
<evidence type="ECO:0000256" key="1">
    <source>
        <dbReference type="ARBA" id="ARBA00001936"/>
    </source>
</evidence>
<evidence type="ECO:0000256" key="9">
    <source>
        <dbReference type="ARBA" id="ARBA00023211"/>
    </source>
</evidence>
<dbReference type="SUPFAM" id="SSF81606">
    <property type="entry name" value="PP2C-like"/>
    <property type="match status" value="1"/>
</dbReference>
<keyword evidence="7" id="KW-0460">Magnesium</keyword>
<dbReference type="GO" id="GO:0016020">
    <property type="term" value="C:membrane"/>
    <property type="evidence" value="ECO:0007669"/>
    <property type="project" value="UniProtKB-ARBA"/>
</dbReference>
<evidence type="ECO:0000256" key="8">
    <source>
        <dbReference type="ARBA" id="ARBA00022912"/>
    </source>
</evidence>
<dbReference type="Gramene" id="KCW65338">
    <property type="protein sequence ID" value="KCW65338"/>
    <property type="gene ID" value="EUGRSUZ_G02783"/>
</dbReference>
<comment type="cofactor">
    <cofactor evidence="1">
        <name>Mn(2+)</name>
        <dbReference type="ChEBI" id="CHEBI:29035"/>
    </cofactor>
</comment>
<dbReference type="eggNOG" id="KOG0700">
    <property type="taxonomic scope" value="Eukaryota"/>
</dbReference>
<evidence type="ECO:0000256" key="4">
    <source>
        <dbReference type="ARBA" id="ARBA00013081"/>
    </source>
</evidence>
<dbReference type="PROSITE" id="PS01032">
    <property type="entry name" value="PPM_1"/>
    <property type="match status" value="1"/>
</dbReference>
<dbReference type="GO" id="GO:0046872">
    <property type="term" value="F:metal ion binding"/>
    <property type="evidence" value="ECO:0007669"/>
    <property type="project" value="UniProtKB-KW"/>
</dbReference>
<dbReference type="Pfam" id="PF00481">
    <property type="entry name" value="PP2C"/>
    <property type="match status" value="1"/>
</dbReference>
<evidence type="ECO:0000256" key="3">
    <source>
        <dbReference type="ARBA" id="ARBA00006702"/>
    </source>
</evidence>
<dbReference type="Gene3D" id="3.60.40.10">
    <property type="entry name" value="PPM-type phosphatase domain"/>
    <property type="match status" value="1"/>
</dbReference>
<evidence type="ECO:0000256" key="6">
    <source>
        <dbReference type="ARBA" id="ARBA00022801"/>
    </source>
</evidence>